<feature type="domain" description="VOC" evidence="1">
    <location>
        <begin position="3"/>
        <end position="127"/>
    </location>
</feature>
<evidence type="ECO:0000313" key="3">
    <source>
        <dbReference type="Proteomes" id="UP000315891"/>
    </source>
</evidence>
<dbReference type="PROSITE" id="PS51819">
    <property type="entry name" value="VOC"/>
    <property type="match status" value="1"/>
</dbReference>
<dbReference type="Pfam" id="PF00903">
    <property type="entry name" value="Glyoxalase"/>
    <property type="match status" value="1"/>
</dbReference>
<protein>
    <submittedName>
        <fullName evidence="2">Glyoxalase/bleomycin resistance/extradiol dioxygenase family protein</fullName>
    </submittedName>
</protein>
<dbReference type="PANTHER" id="PTHR36503:SF2">
    <property type="entry name" value="BLR2408 PROTEIN"/>
    <property type="match status" value="1"/>
</dbReference>
<dbReference type="PANTHER" id="PTHR36503">
    <property type="entry name" value="BLR2520 PROTEIN"/>
    <property type="match status" value="1"/>
</dbReference>
<dbReference type="OrthoDB" id="4265398at2"/>
<dbReference type="AlphaFoldDB" id="A0A516V5L9"/>
<evidence type="ECO:0000313" key="2">
    <source>
        <dbReference type="EMBL" id="QDQ73825.1"/>
    </source>
</evidence>
<dbReference type="EMBL" id="CP041742">
    <property type="protein sequence ID" value="QDQ73825.1"/>
    <property type="molecule type" value="Genomic_DNA"/>
</dbReference>
<dbReference type="InterPro" id="IPR004360">
    <property type="entry name" value="Glyas_Fos-R_dOase_dom"/>
</dbReference>
<evidence type="ECO:0000259" key="1">
    <source>
        <dbReference type="PROSITE" id="PS51819"/>
    </source>
</evidence>
<sequence length="135" mass="14601">MPRNLYVTLPIKDLQRSVDFFTAIGFAFDQQFASENGAALVINDNTSVMLATEAFFSTLTKVPITDARKATEALLALSLDSRAEVDDLVRKAVAAGAAAGHDPEDLGFMYSSGFVDLDGHQWGVFHMDMSQAPAQ</sequence>
<dbReference type="SUPFAM" id="SSF54593">
    <property type="entry name" value="Glyoxalase/Bleomycin resistance protein/Dihydroxybiphenyl dioxygenase"/>
    <property type="match status" value="1"/>
</dbReference>
<gene>
    <name evidence="2" type="ORF">FNZ56_08025</name>
</gene>
<dbReference type="RefSeq" id="WP_143879337.1">
    <property type="nucleotide sequence ID" value="NZ_BAABLZ010000001.1"/>
</dbReference>
<organism evidence="2 3">
    <name type="scientific">Pseudoluteimonas lycopersici</name>
    <dbReference type="NCBI Taxonomy" id="1324796"/>
    <lineage>
        <taxon>Bacteria</taxon>
        <taxon>Pseudomonadati</taxon>
        <taxon>Pseudomonadota</taxon>
        <taxon>Gammaproteobacteria</taxon>
        <taxon>Lysobacterales</taxon>
        <taxon>Lysobacteraceae</taxon>
        <taxon>Pseudoluteimonas</taxon>
    </lineage>
</organism>
<dbReference type="Gene3D" id="3.10.180.10">
    <property type="entry name" value="2,3-Dihydroxybiphenyl 1,2-Dioxygenase, domain 1"/>
    <property type="match status" value="1"/>
</dbReference>
<keyword evidence="2" id="KW-0223">Dioxygenase</keyword>
<dbReference type="Proteomes" id="UP000315891">
    <property type="component" value="Chromosome"/>
</dbReference>
<proteinExistence type="predicted"/>
<dbReference type="InterPro" id="IPR037523">
    <property type="entry name" value="VOC_core"/>
</dbReference>
<dbReference type="InterPro" id="IPR029068">
    <property type="entry name" value="Glyas_Bleomycin-R_OHBP_Dase"/>
</dbReference>
<reference evidence="2 3" key="1">
    <citation type="submission" date="2019-07" db="EMBL/GenBank/DDBJ databases">
        <title>Lysobacter weifangensis sp. nov., isolated from bensulfuron-methyl contaminated farmland soil.</title>
        <authorList>
            <person name="Zhao H."/>
        </authorList>
    </citation>
    <scope>NUCLEOTIDE SEQUENCE [LARGE SCALE GENOMIC DNA]</scope>
    <source>
        <strain evidence="2 3">CC-Bw-6</strain>
    </source>
</reference>
<dbReference type="GO" id="GO:0051213">
    <property type="term" value="F:dioxygenase activity"/>
    <property type="evidence" value="ECO:0007669"/>
    <property type="project" value="UniProtKB-KW"/>
</dbReference>
<accession>A0A516V5L9</accession>
<name>A0A516V5L9_9GAMM</name>
<keyword evidence="2" id="KW-0560">Oxidoreductase</keyword>
<keyword evidence="3" id="KW-1185">Reference proteome</keyword>